<dbReference type="InterPro" id="IPR032675">
    <property type="entry name" value="LRR_dom_sf"/>
</dbReference>
<dbReference type="SMART" id="SM00365">
    <property type="entry name" value="LRR_SD22"/>
    <property type="match status" value="7"/>
</dbReference>
<keyword evidence="1" id="KW-0433">Leucine-rich repeat</keyword>
<feature type="chain" id="PRO_5018217358" evidence="3">
    <location>
        <begin position="24"/>
        <end position="691"/>
    </location>
</feature>
<dbReference type="RefSeq" id="XP_026679075.1">
    <property type="nucleotide sequence ID" value="XM_026823274.1"/>
</dbReference>
<keyword evidence="2" id="KW-0677">Repeat</keyword>
<dbReference type="AlphaFoldDB" id="A0A3Q0IXD3"/>
<evidence type="ECO:0000256" key="2">
    <source>
        <dbReference type="ARBA" id="ARBA00022737"/>
    </source>
</evidence>
<gene>
    <name evidence="5" type="primary">LOC103508873</name>
</gene>
<dbReference type="PRINTS" id="PR00019">
    <property type="entry name" value="LEURICHRPT"/>
</dbReference>
<dbReference type="PANTHER" id="PTHR45617">
    <property type="entry name" value="LEUCINE RICH REPEAT FAMILY PROTEIN"/>
    <property type="match status" value="1"/>
</dbReference>
<protein>
    <submittedName>
        <fullName evidence="5">Insulin-like growth factor-binding protein complex acid labile subunit</fullName>
    </submittedName>
</protein>
<evidence type="ECO:0000256" key="1">
    <source>
        <dbReference type="ARBA" id="ARBA00022614"/>
    </source>
</evidence>
<accession>A0A3Q0IXD3</accession>
<dbReference type="Pfam" id="PF00560">
    <property type="entry name" value="LRR_1"/>
    <property type="match status" value="2"/>
</dbReference>
<dbReference type="PROSITE" id="PS51450">
    <property type="entry name" value="LRR"/>
    <property type="match status" value="6"/>
</dbReference>
<proteinExistence type="predicted"/>
<feature type="signal peptide" evidence="3">
    <location>
        <begin position="1"/>
        <end position="23"/>
    </location>
</feature>
<dbReference type="PaxDb" id="121845-A0A3Q0IXD3"/>
<reference evidence="5" key="1">
    <citation type="submission" date="2025-08" db="UniProtKB">
        <authorList>
            <consortium name="RefSeq"/>
        </authorList>
    </citation>
    <scope>IDENTIFICATION</scope>
</reference>
<dbReference type="SMART" id="SM00369">
    <property type="entry name" value="LRR_TYP"/>
    <property type="match status" value="20"/>
</dbReference>
<organism evidence="4 5">
    <name type="scientific">Diaphorina citri</name>
    <name type="common">Asian citrus psyllid</name>
    <dbReference type="NCBI Taxonomy" id="121845"/>
    <lineage>
        <taxon>Eukaryota</taxon>
        <taxon>Metazoa</taxon>
        <taxon>Ecdysozoa</taxon>
        <taxon>Arthropoda</taxon>
        <taxon>Hexapoda</taxon>
        <taxon>Insecta</taxon>
        <taxon>Pterygota</taxon>
        <taxon>Neoptera</taxon>
        <taxon>Paraneoptera</taxon>
        <taxon>Hemiptera</taxon>
        <taxon>Sternorrhyncha</taxon>
        <taxon>Psylloidea</taxon>
        <taxon>Psyllidae</taxon>
        <taxon>Diaphorininae</taxon>
        <taxon>Diaphorina</taxon>
    </lineage>
</organism>
<keyword evidence="3" id="KW-0732">Signal</keyword>
<dbReference type="FunFam" id="3.80.10.10:FF:001164">
    <property type="entry name" value="GH01279p"/>
    <property type="match status" value="1"/>
</dbReference>
<evidence type="ECO:0000313" key="5">
    <source>
        <dbReference type="RefSeq" id="XP_026679075.1"/>
    </source>
</evidence>
<sequence length="691" mass="78508">MRRLFDSIVHLSILLVSIVQVSSEPCDTMIDDFPYPCRCKKMSESQLAMDCDNVAFPNGEYPTLPYGLNLVTFSQRWVGHQILPMQIFSSSDIPIRRLDFSGNALRRLSDKLFSPHRDTLQELRLADNLFGDSLNPIFSTSEFHGLVNLRILDLSDNQIKAIEEGILKGCDNLLELRMDHNRFTSIPSVSLNGPRALRILSMAYNRIGTLKADSFLSQRWLERIILRGNRLTTIEGGAFNGLAKIHILNLGYNRLNKLNSDTFQGGAFNGLAKIHILNLGYNRLNKLNSDTFQGCRSKVPMGGGFRNGMFLYYSGPKDPATRLTILGLAKNVIRELPADVFRDFQKLKSLDLNGNFLINLESTGLEDTLDNLNVRDNQITTLSSSALNYKLLTKLDLSHNNLKELEPTAFTNVPTLLHLNLSRNAHLSSLPVGGFDPLKKLEVLDLAATGLKSIPQYQFDELLNLKYLCLAHNHLTEIPEMMFKNLLNLTYLDLSNNNIVNLRVGSLYGLPSMKRLDLSFNKLTTFKGDYFNTKSKPNTSSLEELNLNNNELTYLFPSSFTIHSKLKTLKLAFNKFNYFPKELILGLSYLQEIDLSNNQLKTIDDYDYGYLPRLRKLNLNNNNIDAISETCFFNSSQLQIINLSFNRLEKLPERLFNTFLFLSEIRANIADTLNDLSKDQFGRSTWEPCSF</sequence>
<dbReference type="Gene3D" id="3.80.10.10">
    <property type="entry name" value="Ribonuclease Inhibitor"/>
    <property type="match status" value="5"/>
</dbReference>
<dbReference type="STRING" id="121845.A0A3Q0IXD3"/>
<dbReference type="InterPro" id="IPR001611">
    <property type="entry name" value="Leu-rich_rpt"/>
</dbReference>
<dbReference type="SUPFAM" id="SSF52058">
    <property type="entry name" value="L domain-like"/>
    <property type="match status" value="2"/>
</dbReference>
<evidence type="ECO:0000256" key="3">
    <source>
        <dbReference type="SAM" id="SignalP"/>
    </source>
</evidence>
<evidence type="ECO:0000313" key="4">
    <source>
        <dbReference type="Proteomes" id="UP000079169"/>
    </source>
</evidence>
<name>A0A3Q0IXD3_DIACI</name>
<dbReference type="SMART" id="SM00364">
    <property type="entry name" value="LRR_BAC"/>
    <property type="match status" value="8"/>
</dbReference>
<keyword evidence="4" id="KW-1185">Reference proteome</keyword>
<dbReference type="InterPro" id="IPR003591">
    <property type="entry name" value="Leu-rich_rpt_typical-subtyp"/>
</dbReference>
<dbReference type="PANTHER" id="PTHR45617:SF181">
    <property type="entry name" value="LP04042P"/>
    <property type="match status" value="1"/>
</dbReference>
<dbReference type="Pfam" id="PF13855">
    <property type="entry name" value="LRR_8"/>
    <property type="match status" value="5"/>
</dbReference>
<dbReference type="Proteomes" id="UP000079169">
    <property type="component" value="Unplaced"/>
</dbReference>
<dbReference type="GeneID" id="103508873"/>
<dbReference type="KEGG" id="dci:103508873"/>